<organism evidence="2 3">
    <name type="scientific">Zophobas morio</name>
    <dbReference type="NCBI Taxonomy" id="2755281"/>
    <lineage>
        <taxon>Eukaryota</taxon>
        <taxon>Metazoa</taxon>
        <taxon>Ecdysozoa</taxon>
        <taxon>Arthropoda</taxon>
        <taxon>Hexapoda</taxon>
        <taxon>Insecta</taxon>
        <taxon>Pterygota</taxon>
        <taxon>Neoptera</taxon>
        <taxon>Endopterygota</taxon>
        <taxon>Coleoptera</taxon>
        <taxon>Polyphaga</taxon>
        <taxon>Cucujiformia</taxon>
        <taxon>Tenebrionidae</taxon>
        <taxon>Zophobas</taxon>
    </lineage>
</organism>
<dbReference type="EMBL" id="JALNTZ010000007">
    <property type="protein sequence ID" value="KAJ3646352.1"/>
    <property type="molecule type" value="Genomic_DNA"/>
</dbReference>
<keyword evidence="3" id="KW-1185">Reference proteome</keyword>
<gene>
    <name evidence="2" type="ORF">Zmor_023942</name>
</gene>
<accession>A0AA38I035</accession>
<sequence length="95" mass="10828">MENKDFSSDSIPSDIVAEAENAIQDLIPTKCKDRYEKAYKEFWAWCNEKQVKKVSEVGVLALPLLFTCTFLYLIFDVLTVSTGLPHHTIALNFKV</sequence>
<dbReference type="Proteomes" id="UP001168821">
    <property type="component" value="Unassembled WGS sequence"/>
</dbReference>
<keyword evidence="1" id="KW-1133">Transmembrane helix</keyword>
<proteinExistence type="predicted"/>
<dbReference type="AlphaFoldDB" id="A0AA38I035"/>
<protein>
    <submittedName>
        <fullName evidence="2">Uncharacterized protein</fullName>
    </submittedName>
</protein>
<comment type="caution">
    <text evidence="2">The sequence shown here is derived from an EMBL/GenBank/DDBJ whole genome shotgun (WGS) entry which is preliminary data.</text>
</comment>
<keyword evidence="1" id="KW-0812">Transmembrane</keyword>
<name>A0AA38I035_9CUCU</name>
<reference evidence="2" key="1">
    <citation type="journal article" date="2023" name="G3 (Bethesda)">
        <title>Whole genome assemblies of Zophobas morio and Tenebrio molitor.</title>
        <authorList>
            <person name="Kaur S."/>
            <person name="Stinson S.A."/>
            <person name="diCenzo G.C."/>
        </authorList>
    </citation>
    <scope>NUCLEOTIDE SEQUENCE</scope>
    <source>
        <strain evidence="2">QUZm001</strain>
    </source>
</reference>
<evidence type="ECO:0000313" key="2">
    <source>
        <dbReference type="EMBL" id="KAJ3646352.1"/>
    </source>
</evidence>
<feature type="transmembrane region" description="Helical" evidence="1">
    <location>
        <begin position="57"/>
        <end position="75"/>
    </location>
</feature>
<keyword evidence="1" id="KW-0472">Membrane</keyword>
<evidence type="ECO:0000313" key="3">
    <source>
        <dbReference type="Proteomes" id="UP001168821"/>
    </source>
</evidence>
<evidence type="ECO:0000256" key="1">
    <source>
        <dbReference type="SAM" id="Phobius"/>
    </source>
</evidence>